<organism evidence="1 2">
    <name type="scientific">Streptomyces pratisoli</name>
    <dbReference type="NCBI Taxonomy" id="3139917"/>
    <lineage>
        <taxon>Bacteria</taxon>
        <taxon>Bacillati</taxon>
        <taxon>Actinomycetota</taxon>
        <taxon>Actinomycetes</taxon>
        <taxon>Kitasatosporales</taxon>
        <taxon>Streptomycetaceae</taxon>
        <taxon>Streptomyces</taxon>
    </lineage>
</organism>
<keyword evidence="2" id="KW-1185">Reference proteome</keyword>
<accession>A0ACC6QGL1</accession>
<gene>
    <name evidence="1" type="ORF">WKI58_14100</name>
</gene>
<dbReference type="Proteomes" id="UP001375539">
    <property type="component" value="Unassembled WGS sequence"/>
</dbReference>
<sequence>MTPPQARTLVTAGSRVAVLPLLALGAVWAATRLGMLVLLVRDDIGFGGVSREVYLTYAHWYGELTRGTFPVDDPTWQYPPGAGALFLAPALVPALTYFQAFVALALLADAAVTVALARAGGIRGGGVWMWTGGLPLLLHIPFARYDVQVTALAVLALLSLHRRPWLGGVLAGLGATVKLWPALALLGTPRGHSTRAAWASAAGAVLALLAVLSLGLSHPLDFLRQQGGRGIQIESLGGTALALIRLSGGEEGVEFRYGAFEFTGPHVAAVACVSFLLTAAALVFLLLWRVRAKRWTTATPFDAALCAVLLLTVTSRVISPQYLIWLLGLAAACLTSPHTGQRPVALLLLPAAALSSLAYPLLYDDVITVTPLGCAVVLVRNALLLTAALLSARRLWTATT</sequence>
<dbReference type="EMBL" id="JBBKAI010000002">
    <property type="protein sequence ID" value="MEJ8657643.1"/>
    <property type="molecule type" value="Genomic_DNA"/>
</dbReference>
<comment type="caution">
    <text evidence="1">The sequence shown here is derived from an EMBL/GenBank/DDBJ whole genome shotgun (WGS) entry which is preliminary data.</text>
</comment>
<name>A0ACC6QGL1_9ACTN</name>
<proteinExistence type="predicted"/>
<evidence type="ECO:0000313" key="2">
    <source>
        <dbReference type="Proteomes" id="UP001375539"/>
    </source>
</evidence>
<protein>
    <submittedName>
        <fullName evidence="1">Glycosyltransferase 87 family protein</fullName>
    </submittedName>
</protein>
<evidence type="ECO:0000313" key="1">
    <source>
        <dbReference type="EMBL" id="MEJ8657643.1"/>
    </source>
</evidence>
<reference evidence="1" key="1">
    <citation type="submission" date="2024-03" db="EMBL/GenBank/DDBJ databases">
        <title>Novel Streptomyces species of biotechnological and ecological value are a feature of Machair soil.</title>
        <authorList>
            <person name="Prole J.R."/>
            <person name="Goodfellow M."/>
            <person name="Allenby N."/>
            <person name="Ward A.C."/>
        </authorList>
    </citation>
    <scope>NUCLEOTIDE SEQUENCE</scope>
    <source>
        <strain evidence="1">MS1.AVA.4</strain>
    </source>
</reference>